<dbReference type="EMBL" id="CH408081">
    <property type="protein sequence ID" value="EEQ41046.1"/>
    <property type="molecule type" value="Genomic_DNA"/>
</dbReference>
<accession>C4Y9V2</accession>
<dbReference type="KEGG" id="clu:CLUG_05173"/>
<dbReference type="Proteomes" id="UP000007703">
    <property type="component" value="Unassembled WGS sequence"/>
</dbReference>
<dbReference type="InParanoid" id="C4Y9V2"/>
<sequence>MIVQDRFESFSNSMQIQNDNVRISVAVQLHSLYVWQQRLMYVLYEYALQLVGVWQNISVAHSHVVELAQLDTLGAVGRDLDLSWELEGLLQSNRQLGSLERSRQRRSRDGLDSLLGVFDASSNRSSVTRHRNDEQAGVLVLVQLGVGAWDLGQRRVNTSQNRSADSGRQDFVLGKVSLGHRNSNGCERLTSGSDAGLLAGEGLDWHSRSGRSRQVREGGFGHKTSQVSLVDARSHERHVAGRVRVCSKLCHVLVRHRGSWVIVQGVSQALSEGKRVESLEANKGVAGGGRCSLGLGHRHNHLGELVWAELGLGNGVGQSFHVVRQVLLQELGVQHNGVTRHVRRESATQELRLSGETQGRLGFGVEKGKLGQQVSHTAFAGLGAGVVDHKGDGRETSGRVSSDQFHGSRAVRTGGNTRQHGGE</sequence>
<proteinExistence type="predicted"/>
<organism evidence="2 3">
    <name type="scientific">Clavispora lusitaniae (strain ATCC 42720)</name>
    <name type="common">Yeast</name>
    <name type="synonym">Candida lusitaniae</name>
    <dbReference type="NCBI Taxonomy" id="306902"/>
    <lineage>
        <taxon>Eukaryota</taxon>
        <taxon>Fungi</taxon>
        <taxon>Dikarya</taxon>
        <taxon>Ascomycota</taxon>
        <taxon>Saccharomycotina</taxon>
        <taxon>Pichiomycetes</taxon>
        <taxon>Metschnikowiaceae</taxon>
        <taxon>Clavispora</taxon>
    </lineage>
</organism>
<evidence type="ECO:0000256" key="1">
    <source>
        <dbReference type="SAM" id="MobiDB-lite"/>
    </source>
</evidence>
<gene>
    <name evidence="2" type="ORF">CLUG_05173</name>
</gene>
<protein>
    <submittedName>
        <fullName evidence="2">Uncharacterized protein</fullName>
    </submittedName>
</protein>
<evidence type="ECO:0000313" key="3">
    <source>
        <dbReference type="Proteomes" id="UP000007703"/>
    </source>
</evidence>
<dbReference type="AlphaFoldDB" id="C4Y9V2"/>
<dbReference type="VEuPathDB" id="FungiDB:CLUG_05173"/>
<name>C4Y9V2_CLAL4</name>
<evidence type="ECO:0000313" key="2">
    <source>
        <dbReference type="EMBL" id="EEQ41046.1"/>
    </source>
</evidence>
<reference evidence="2 3" key="1">
    <citation type="journal article" date="2009" name="Nature">
        <title>Evolution of pathogenicity and sexual reproduction in eight Candida genomes.</title>
        <authorList>
            <person name="Butler G."/>
            <person name="Rasmussen M.D."/>
            <person name="Lin M.F."/>
            <person name="Santos M.A."/>
            <person name="Sakthikumar S."/>
            <person name="Munro C.A."/>
            <person name="Rheinbay E."/>
            <person name="Grabherr M."/>
            <person name="Forche A."/>
            <person name="Reedy J.L."/>
            <person name="Agrafioti I."/>
            <person name="Arnaud M.B."/>
            <person name="Bates S."/>
            <person name="Brown A.J."/>
            <person name="Brunke S."/>
            <person name="Costanzo M.C."/>
            <person name="Fitzpatrick D.A."/>
            <person name="de Groot P.W."/>
            <person name="Harris D."/>
            <person name="Hoyer L.L."/>
            <person name="Hube B."/>
            <person name="Klis F.M."/>
            <person name="Kodira C."/>
            <person name="Lennard N."/>
            <person name="Logue M.E."/>
            <person name="Martin R."/>
            <person name="Neiman A.M."/>
            <person name="Nikolaou E."/>
            <person name="Quail M.A."/>
            <person name="Quinn J."/>
            <person name="Santos M.C."/>
            <person name="Schmitzberger F.F."/>
            <person name="Sherlock G."/>
            <person name="Shah P."/>
            <person name="Silverstein K.A."/>
            <person name="Skrzypek M.S."/>
            <person name="Soll D."/>
            <person name="Staggs R."/>
            <person name="Stansfield I."/>
            <person name="Stumpf M.P."/>
            <person name="Sudbery P.E."/>
            <person name="Srikantha T."/>
            <person name="Zeng Q."/>
            <person name="Berman J."/>
            <person name="Berriman M."/>
            <person name="Heitman J."/>
            <person name="Gow N.A."/>
            <person name="Lorenz M.C."/>
            <person name="Birren B.W."/>
            <person name="Kellis M."/>
            <person name="Cuomo C.A."/>
        </authorList>
    </citation>
    <scope>NUCLEOTIDE SEQUENCE [LARGE SCALE GENOMIC DNA]</scope>
    <source>
        <strain evidence="2 3">ATCC 42720</strain>
    </source>
</reference>
<dbReference type="HOGENOM" id="CLU_648912_0_0_1"/>
<feature type="compositionally biased region" description="Polar residues" evidence="1">
    <location>
        <begin position="414"/>
        <end position="423"/>
    </location>
</feature>
<feature type="region of interest" description="Disordered" evidence="1">
    <location>
        <begin position="389"/>
        <end position="423"/>
    </location>
</feature>